<evidence type="ECO:0000313" key="2">
    <source>
        <dbReference type="EMBL" id="TQV79752.1"/>
    </source>
</evidence>
<dbReference type="EMBL" id="VHSH01000004">
    <property type="protein sequence ID" value="TQV79752.1"/>
    <property type="molecule type" value="Genomic_DNA"/>
</dbReference>
<evidence type="ECO:0000256" key="1">
    <source>
        <dbReference type="SAM" id="MobiDB-lite"/>
    </source>
</evidence>
<dbReference type="AlphaFoldDB" id="A0A545TRA8"/>
<proteinExistence type="predicted"/>
<dbReference type="OrthoDB" id="7359409at2"/>
<dbReference type="Gene3D" id="1.10.287.1080">
    <property type="entry name" value="MazG-like"/>
    <property type="match status" value="1"/>
</dbReference>
<keyword evidence="3" id="KW-1185">Reference proteome</keyword>
<gene>
    <name evidence="2" type="ORF">FKG95_13700</name>
</gene>
<organism evidence="2 3">
    <name type="scientific">Denitrobaculum tricleocarpae</name>
    <dbReference type="NCBI Taxonomy" id="2591009"/>
    <lineage>
        <taxon>Bacteria</taxon>
        <taxon>Pseudomonadati</taxon>
        <taxon>Pseudomonadota</taxon>
        <taxon>Alphaproteobacteria</taxon>
        <taxon>Rhodospirillales</taxon>
        <taxon>Rhodospirillaceae</taxon>
        <taxon>Denitrobaculum</taxon>
    </lineage>
</organism>
<name>A0A545TRA8_9PROT</name>
<dbReference type="Pfam" id="PF12643">
    <property type="entry name" value="MazG-like"/>
    <property type="match status" value="1"/>
</dbReference>
<evidence type="ECO:0000313" key="3">
    <source>
        <dbReference type="Proteomes" id="UP000315252"/>
    </source>
</evidence>
<dbReference type="InterPro" id="IPR025984">
    <property type="entry name" value="DCTPP"/>
</dbReference>
<dbReference type="RefSeq" id="WP_142896932.1">
    <property type="nucleotide sequence ID" value="NZ_ML660055.1"/>
</dbReference>
<comment type="caution">
    <text evidence="2">The sequence shown here is derived from an EMBL/GenBank/DDBJ whole genome shotgun (WGS) entry which is preliminary data.</text>
</comment>
<protein>
    <submittedName>
        <fullName evidence="2">DUF550 domain-containing protein</fullName>
    </submittedName>
</protein>
<accession>A0A545TRA8</accession>
<dbReference type="SUPFAM" id="SSF101386">
    <property type="entry name" value="all-alpha NTP pyrophosphatases"/>
    <property type="match status" value="1"/>
</dbReference>
<dbReference type="GO" id="GO:0009143">
    <property type="term" value="P:nucleoside triphosphate catabolic process"/>
    <property type="evidence" value="ECO:0007669"/>
    <property type="project" value="InterPro"/>
</dbReference>
<reference evidence="2 3" key="1">
    <citation type="submission" date="2019-06" db="EMBL/GenBank/DDBJ databases">
        <title>Whole genome sequence for Rhodospirillaceae sp. R148.</title>
        <authorList>
            <person name="Wang G."/>
        </authorList>
    </citation>
    <scope>NUCLEOTIDE SEQUENCE [LARGE SCALE GENOMIC DNA]</scope>
    <source>
        <strain evidence="2 3">R148</strain>
    </source>
</reference>
<dbReference type="GO" id="GO:0047429">
    <property type="term" value="F:nucleoside triphosphate diphosphatase activity"/>
    <property type="evidence" value="ECO:0007669"/>
    <property type="project" value="InterPro"/>
</dbReference>
<sequence length="113" mass="12669">MSSFSKEAEVSRRIESEEVNQKTIAEWGEDTFGPAANPVDLVTRAQQELAELAEAVQQRDVKEAAMETADVMILLYRLAEDLGYDIEQSIQEKMAINRARKWSRAGDGTGKHI</sequence>
<feature type="region of interest" description="Disordered" evidence="1">
    <location>
        <begin position="1"/>
        <end position="20"/>
    </location>
</feature>
<dbReference type="Proteomes" id="UP000315252">
    <property type="component" value="Unassembled WGS sequence"/>
</dbReference>